<dbReference type="CDD" id="cd03214">
    <property type="entry name" value="ABC_Iron-Siderophores_B12_Hemin"/>
    <property type="match status" value="1"/>
</dbReference>
<accession>A0A4R2C436</accession>
<evidence type="ECO:0000313" key="6">
    <source>
        <dbReference type="Proteomes" id="UP000295351"/>
    </source>
</evidence>
<evidence type="ECO:0000256" key="3">
    <source>
        <dbReference type="ARBA" id="ARBA00022840"/>
    </source>
</evidence>
<dbReference type="Pfam" id="PF00005">
    <property type="entry name" value="ABC_tran"/>
    <property type="match status" value="1"/>
</dbReference>
<dbReference type="PROSITE" id="PS00211">
    <property type="entry name" value="ABC_TRANSPORTER_1"/>
    <property type="match status" value="1"/>
</dbReference>
<dbReference type="PANTHER" id="PTHR42794">
    <property type="entry name" value="HEMIN IMPORT ATP-BINDING PROTEIN HMUV"/>
    <property type="match status" value="1"/>
</dbReference>
<dbReference type="SUPFAM" id="SSF52540">
    <property type="entry name" value="P-loop containing nucleoside triphosphate hydrolases"/>
    <property type="match status" value="1"/>
</dbReference>
<reference evidence="5 6" key="1">
    <citation type="submission" date="2019-03" db="EMBL/GenBank/DDBJ databases">
        <title>Genomic Encyclopedia of Type Strains, Phase IV (KMG-IV): sequencing the most valuable type-strain genomes for metagenomic binning, comparative biology and taxonomic classification.</title>
        <authorList>
            <person name="Goeker M."/>
        </authorList>
    </citation>
    <scope>NUCLEOTIDE SEQUENCE [LARGE SCALE GENOMIC DNA]</scope>
    <source>
        <strain evidence="5 6">DSM 18401</strain>
    </source>
</reference>
<dbReference type="PROSITE" id="PS50893">
    <property type="entry name" value="ABC_TRANSPORTER_2"/>
    <property type="match status" value="1"/>
</dbReference>
<organism evidence="5 6">
    <name type="scientific">Shinella granuli</name>
    <dbReference type="NCBI Taxonomy" id="323621"/>
    <lineage>
        <taxon>Bacteria</taxon>
        <taxon>Pseudomonadati</taxon>
        <taxon>Pseudomonadota</taxon>
        <taxon>Alphaproteobacteria</taxon>
        <taxon>Hyphomicrobiales</taxon>
        <taxon>Rhizobiaceae</taxon>
        <taxon>Shinella</taxon>
    </lineage>
</organism>
<dbReference type="PANTHER" id="PTHR42794:SF2">
    <property type="entry name" value="ABC TRANSPORTER ATP-BINDING PROTEIN"/>
    <property type="match status" value="1"/>
</dbReference>
<keyword evidence="2" id="KW-0547">Nucleotide-binding</keyword>
<dbReference type="Gene3D" id="3.40.50.300">
    <property type="entry name" value="P-loop containing nucleotide triphosphate hydrolases"/>
    <property type="match status" value="1"/>
</dbReference>
<keyword evidence="6" id="KW-1185">Reference proteome</keyword>
<dbReference type="InterPro" id="IPR003593">
    <property type="entry name" value="AAA+_ATPase"/>
</dbReference>
<dbReference type="GO" id="GO:0005524">
    <property type="term" value="F:ATP binding"/>
    <property type="evidence" value="ECO:0007669"/>
    <property type="project" value="UniProtKB-KW"/>
</dbReference>
<dbReference type="InterPro" id="IPR017871">
    <property type="entry name" value="ABC_transporter-like_CS"/>
</dbReference>
<evidence type="ECO:0000313" key="5">
    <source>
        <dbReference type="EMBL" id="TCN34513.1"/>
    </source>
</evidence>
<comment type="similarity">
    <text evidence="1">Belongs to the ABC transporter superfamily.</text>
</comment>
<dbReference type="AlphaFoldDB" id="A0A4R2C436"/>
<gene>
    <name evidence="5" type="ORF">EV665_1344</name>
</gene>
<name>A0A4R2C436_SHIGR</name>
<dbReference type="Proteomes" id="UP000295351">
    <property type="component" value="Unassembled WGS sequence"/>
</dbReference>
<feature type="domain" description="ABC transporter" evidence="4">
    <location>
        <begin position="3"/>
        <end position="238"/>
    </location>
</feature>
<dbReference type="InterPro" id="IPR003439">
    <property type="entry name" value="ABC_transporter-like_ATP-bd"/>
</dbReference>
<dbReference type="InterPro" id="IPR027417">
    <property type="entry name" value="P-loop_NTPase"/>
</dbReference>
<dbReference type="SMART" id="SM00382">
    <property type="entry name" value="AAA"/>
    <property type="match status" value="1"/>
</dbReference>
<protein>
    <submittedName>
        <fullName evidence="5">Iron complex transport system ATP-binding protein</fullName>
    </submittedName>
</protein>
<keyword evidence="3 5" id="KW-0067">ATP-binding</keyword>
<sequence>MTLEISGLRFAYGTNVVFDALHAAPFQKGELTALIGPNGVGKSSLFRLMAGLHKPAEGKILLHGTDTSLLPDRRRSESIFLLTQHTAMKAALAVFDVVLLAKRGWQGGRATSSDIAHVEETLDLLGIEFLSDRLVTELSGGQQQLVALCQALVRNPQVLLLDEPTSALDLRRQLEVLRLIRNVTRERQIITFAALHDLALASRFADRFVLLHEGRVAVDGNPEEVLRNPLTGNVYGVRLEIDRNANGSLIVNADLTS</sequence>
<proteinExistence type="inferred from homology"/>
<comment type="caution">
    <text evidence="5">The sequence shown here is derived from an EMBL/GenBank/DDBJ whole genome shotgun (WGS) entry which is preliminary data.</text>
</comment>
<evidence type="ECO:0000259" key="4">
    <source>
        <dbReference type="PROSITE" id="PS50893"/>
    </source>
</evidence>
<dbReference type="EMBL" id="SLVX01000034">
    <property type="protein sequence ID" value="TCN34513.1"/>
    <property type="molecule type" value="Genomic_DNA"/>
</dbReference>
<dbReference type="RefSeq" id="WP_133036795.1">
    <property type="nucleotide sequence ID" value="NZ_BAABEI010000003.1"/>
</dbReference>
<evidence type="ECO:0000256" key="1">
    <source>
        <dbReference type="ARBA" id="ARBA00005417"/>
    </source>
</evidence>
<evidence type="ECO:0000256" key="2">
    <source>
        <dbReference type="ARBA" id="ARBA00022741"/>
    </source>
</evidence>
<dbReference type="GO" id="GO:0016887">
    <property type="term" value="F:ATP hydrolysis activity"/>
    <property type="evidence" value="ECO:0007669"/>
    <property type="project" value="InterPro"/>
</dbReference>